<comment type="caution">
    <text evidence="1">The sequence shown here is derived from an EMBL/GenBank/DDBJ whole genome shotgun (WGS) entry which is preliminary data.</text>
</comment>
<evidence type="ECO:0000313" key="2">
    <source>
        <dbReference type="Proteomes" id="UP001176059"/>
    </source>
</evidence>
<proteinExistence type="predicted"/>
<organism evidence="1 2">
    <name type="scientific">Lentinula guzmanii</name>
    <dbReference type="NCBI Taxonomy" id="2804957"/>
    <lineage>
        <taxon>Eukaryota</taxon>
        <taxon>Fungi</taxon>
        <taxon>Dikarya</taxon>
        <taxon>Basidiomycota</taxon>
        <taxon>Agaricomycotina</taxon>
        <taxon>Agaricomycetes</taxon>
        <taxon>Agaricomycetidae</taxon>
        <taxon>Agaricales</taxon>
        <taxon>Marasmiineae</taxon>
        <taxon>Omphalotaceae</taxon>
        <taxon>Lentinula</taxon>
    </lineage>
</organism>
<reference evidence="1" key="2">
    <citation type="journal article" date="2023" name="Proc. Natl. Acad. Sci. U.S.A.">
        <title>A global phylogenomic analysis of the shiitake genus Lentinula.</title>
        <authorList>
            <person name="Sierra-Patev S."/>
            <person name="Min B."/>
            <person name="Naranjo-Ortiz M."/>
            <person name="Looney B."/>
            <person name="Konkel Z."/>
            <person name="Slot J.C."/>
            <person name="Sakamoto Y."/>
            <person name="Steenwyk J.L."/>
            <person name="Rokas A."/>
            <person name="Carro J."/>
            <person name="Camarero S."/>
            <person name="Ferreira P."/>
            <person name="Molpeceres G."/>
            <person name="Ruiz-Duenas F.J."/>
            <person name="Serrano A."/>
            <person name="Henrissat B."/>
            <person name="Drula E."/>
            <person name="Hughes K.W."/>
            <person name="Mata J.L."/>
            <person name="Ishikawa N.K."/>
            <person name="Vargas-Isla R."/>
            <person name="Ushijima S."/>
            <person name="Smith C.A."/>
            <person name="Donoghue J."/>
            <person name="Ahrendt S."/>
            <person name="Andreopoulos W."/>
            <person name="He G."/>
            <person name="LaButti K."/>
            <person name="Lipzen A."/>
            <person name="Ng V."/>
            <person name="Riley R."/>
            <person name="Sandor L."/>
            <person name="Barry K."/>
            <person name="Martinez A.T."/>
            <person name="Xiao Y."/>
            <person name="Gibbons J.G."/>
            <person name="Terashima K."/>
            <person name="Grigoriev I.V."/>
            <person name="Hibbett D."/>
        </authorList>
    </citation>
    <scope>NUCLEOTIDE SEQUENCE</scope>
    <source>
        <strain evidence="1">ET3784</strain>
    </source>
</reference>
<name>A0AA38MVL4_9AGAR</name>
<gene>
    <name evidence="1" type="ORF">DFJ43DRAFT_1043925</name>
</gene>
<protein>
    <submittedName>
        <fullName evidence="1">Uncharacterized protein</fullName>
    </submittedName>
</protein>
<keyword evidence="2" id="KW-1185">Reference proteome</keyword>
<sequence length="107" mass="12165">MYYCHVSRVPFTSSKAVEFAHILLPKASANQTAVVVEFILGMAVRTLCINSRLFIMPLLVDVHRMVDAHKIFFLPSKAVIDLLTGYFRQVLELRRKGVESSNVRTIK</sequence>
<reference evidence="1" key="1">
    <citation type="submission" date="2022-08" db="EMBL/GenBank/DDBJ databases">
        <authorList>
            <consortium name="DOE Joint Genome Institute"/>
            <person name="Min B."/>
            <person name="Sierra-Patev S."/>
            <person name="Naranjo-Ortiz M."/>
            <person name="Looney B."/>
            <person name="Konkel Z."/>
            <person name="Slot J.C."/>
            <person name="Sakamoto Y."/>
            <person name="Steenwyk J.L."/>
            <person name="Rokas A."/>
            <person name="Carro J."/>
            <person name="Camarero S."/>
            <person name="Ferreira P."/>
            <person name="Molpeceres G."/>
            <person name="Ruiz-duenas F.J."/>
            <person name="Serrano A."/>
            <person name="Henrissat B."/>
            <person name="Drula E."/>
            <person name="Hughes K.W."/>
            <person name="Mata J.L."/>
            <person name="Ishikawa N.K."/>
            <person name="Vargas-Isla R."/>
            <person name="Ushijima S."/>
            <person name="Smith C.A."/>
            <person name="Ahrendt S."/>
            <person name="Andreopoulos W."/>
            <person name="He G."/>
            <person name="LaButti K."/>
            <person name="Lipzen A."/>
            <person name="Ng V."/>
            <person name="Riley R."/>
            <person name="Sandor L."/>
            <person name="Barry K."/>
            <person name="Martinez A.T."/>
            <person name="Xiao Y."/>
            <person name="Gibbons J.G."/>
            <person name="Terashima K."/>
            <person name="Hibbett D.S."/>
            <person name="Grigoriev I.V."/>
        </authorList>
    </citation>
    <scope>NUCLEOTIDE SEQUENCE</scope>
    <source>
        <strain evidence="1">ET3784</strain>
    </source>
</reference>
<dbReference type="AlphaFoldDB" id="A0AA38MVL4"/>
<accession>A0AA38MVL4</accession>
<evidence type="ECO:0000313" key="1">
    <source>
        <dbReference type="EMBL" id="KAJ3713721.1"/>
    </source>
</evidence>
<dbReference type="EMBL" id="JANVFO010000097">
    <property type="protein sequence ID" value="KAJ3713721.1"/>
    <property type="molecule type" value="Genomic_DNA"/>
</dbReference>
<dbReference type="Proteomes" id="UP001176059">
    <property type="component" value="Unassembled WGS sequence"/>
</dbReference>